<dbReference type="Proteomes" id="UP000000254">
    <property type="component" value="Chromosome"/>
</dbReference>
<keyword evidence="2" id="KW-0067">ATP-binding</keyword>
<evidence type="ECO:0000256" key="1">
    <source>
        <dbReference type="ARBA" id="ARBA00022741"/>
    </source>
</evidence>
<dbReference type="Pfam" id="PF06745">
    <property type="entry name" value="ATPase"/>
    <property type="match status" value="1"/>
</dbReference>
<dbReference type="STRING" id="399550.Smar_1467"/>
<evidence type="ECO:0000259" key="3">
    <source>
        <dbReference type="PROSITE" id="PS51146"/>
    </source>
</evidence>
<dbReference type="InterPro" id="IPR014774">
    <property type="entry name" value="KaiC-like_dom"/>
</dbReference>
<dbReference type="EMBL" id="CP000575">
    <property type="protein sequence ID" value="ABN70556.1"/>
    <property type="molecule type" value="Genomic_DNA"/>
</dbReference>
<reference evidence="5" key="1">
    <citation type="journal article" date="2009" name="BMC Genomics">
        <title>The complete genome sequence of Staphylothermus marinus reveals differences in sulfur metabolism among heterotrophic Crenarchaeota.</title>
        <authorList>
            <person name="Anderson I.J."/>
            <person name="Dharmarajan L."/>
            <person name="Rodriguez J."/>
            <person name="Hooper S."/>
            <person name="Porat I."/>
            <person name="Ulrich L.E."/>
            <person name="Elkins J.G."/>
            <person name="Mavromatis K."/>
            <person name="Sun H."/>
            <person name="Land M."/>
            <person name="Lapidus A."/>
            <person name="Lucas S."/>
            <person name="Barry K."/>
            <person name="Huber H."/>
            <person name="Zhulin I.B."/>
            <person name="Whitman W.B."/>
            <person name="Mukhopadhyay B."/>
            <person name="Woese C."/>
            <person name="Bristow J."/>
            <person name="Kyrpides N."/>
        </authorList>
    </citation>
    <scope>NUCLEOTIDE SEQUENCE [LARGE SCALE GENOMIC DNA]</scope>
    <source>
        <strain evidence="5">ATCC 43588 / DSM 3639 / JCM 9404 / F1</strain>
    </source>
</reference>
<sequence>MPRLKFVKTGMSDIDEKILANKGLPRPGTIYILGHPGVGKTTFVATYLVNRAKEGEKGVYVSLIENKELFIEHFREFSFYNDLAKFIENNTIYFAGAPPVYGYDSKRILDLFENVGNLINSLNAKNLVIDSINALTLYLKMQQIRTLITRLYYLTIDNDLTIILIGELPLFSTSTYSWSEEFIADIVLLMDYVWIISGVPRLAVRLVPVKSRMFNVAKIPYEVQVDYNNGLKLIHELIEPYVPFAKEVSRGAGYMEER</sequence>
<evidence type="ECO:0000313" key="5">
    <source>
        <dbReference type="Proteomes" id="UP000000254"/>
    </source>
</evidence>
<name>A3DPJ6_STAMF</name>
<dbReference type="Gene3D" id="3.40.50.300">
    <property type="entry name" value="P-loop containing nucleotide triphosphate hydrolases"/>
    <property type="match status" value="1"/>
</dbReference>
<dbReference type="HOGENOM" id="CLU_1076131_0_0_2"/>
<dbReference type="PROSITE" id="PS51146">
    <property type="entry name" value="KAIC"/>
    <property type="match status" value="1"/>
</dbReference>
<proteinExistence type="predicted"/>
<protein>
    <submittedName>
        <fullName evidence="4">KaiC domain protein</fullName>
    </submittedName>
</protein>
<dbReference type="SUPFAM" id="SSF52540">
    <property type="entry name" value="P-loop containing nucleoside triphosphate hydrolases"/>
    <property type="match status" value="1"/>
</dbReference>
<reference evidence="4 5" key="2">
    <citation type="journal article" date="2009" name="Stand. Genomic Sci.">
        <title>Complete genome sequence of Staphylothermus marinus Stetter and Fiala 1986 type strain F1.</title>
        <authorList>
            <person name="Anderson I.J."/>
            <person name="Sun H."/>
            <person name="Lapidus A."/>
            <person name="Copeland A."/>
            <person name="Glavina Del Rio T."/>
            <person name="Tice H."/>
            <person name="Dalin E."/>
            <person name="Lucas S."/>
            <person name="Barry K."/>
            <person name="Land M."/>
            <person name="Richardson P."/>
            <person name="Huber H."/>
            <person name="Kyrpides N.C."/>
        </authorList>
    </citation>
    <scope>NUCLEOTIDE SEQUENCE [LARGE SCALE GENOMIC DNA]</scope>
    <source>
        <strain evidence="5">ATCC 43588 / DSM 3639 / JCM 9404 / F1</strain>
    </source>
</reference>
<dbReference type="OrthoDB" id="27015at2157"/>
<keyword evidence="1" id="KW-0547">Nucleotide-binding</keyword>
<dbReference type="PANTHER" id="PTHR43637">
    <property type="entry name" value="UPF0273 PROTEIN TM_0370"/>
    <property type="match status" value="1"/>
</dbReference>
<accession>A3DPJ6</accession>
<dbReference type="InterPro" id="IPR027417">
    <property type="entry name" value="P-loop_NTPase"/>
</dbReference>
<feature type="domain" description="KaiC" evidence="3">
    <location>
        <begin position="5"/>
        <end position="251"/>
    </location>
</feature>
<dbReference type="eggNOG" id="arCOG01173">
    <property type="taxonomic scope" value="Archaea"/>
</dbReference>
<gene>
    <name evidence="4" type="ordered locus">Smar_1467</name>
</gene>
<dbReference type="GO" id="GO:0005524">
    <property type="term" value="F:ATP binding"/>
    <property type="evidence" value="ECO:0007669"/>
    <property type="project" value="UniProtKB-KW"/>
</dbReference>
<evidence type="ECO:0000256" key="2">
    <source>
        <dbReference type="ARBA" id="ARBA00022840"/>
    </source>
</evidence>
<evidence type="ECO:0000313" key="4">
    <source>
        <dbReference type="EMBL" id="ABN70556.1"/>
    </source>
</evidence>
<organism evidence="4 5">
    <name type="scientific">Staphylothermus marinus (strain ATCC 43588 / DSM 3639 / JCM 9404 / F1)</name>
    <dbReference type="NCBI Taxonomy" id="399550"/>
    <lineage>
        <taxon>Archaea</taxon>
        <taxon>Thermoproteota</taxon>
        <taxon>Thermoprotei</taxon>
        <taxon>Desulfurococcales</taxon>
        <taxon>Desulfurococcaceae</taxon>
        <taxon>Staphylothermus</taxon>
    </lineage>
</organism>
<dbReference type="KEGG" id="smr:Smar_1467"/>
<dbReference type="InterPro" id="IPR010624">
    <property type="entry name" value="KaiC_dom"/>
</dbReference>
<keyword evidence="5" id="KW-1185">Reference proteome</keyword>
<dbReference type="AlphaFoldDB" id="A3DPJ6"/>